<name>A0ABQ6PTJ4_9BACT</name>
<evidence type="ECO:0000313" key="2">
    <source>
        <dbReference type="Proteomes" id="UP001338309"/>
    </source>
</evidence>
<sequence>MLIEFYQPMQARLTLRILVVAIAFSFSLQELLAQSEKRLFDSNEVLELDMSISLKKLRVETNDSTFMTQDISVNEEGTWETYPFEIRTRGNFRLKNCYYPPTRIRMAKDDAKGSIFQGTRKLKLVLPCAKGKNSGNYVGKEYLAYKMYELVTDYYFRTRLVKMKLTNLDDKKGEQEELLGFVIEDDDDVAQRFDAEISEKKIPPNIMEDTATVIHDFYQMMIGNTDWSGLYQHNQKVMIVGQKTIYPLAYDFDMCGLVNPPYAQVNSAVPISKVTERLYRGFCRDESLFQYVRQHFLDKESELMGLIDQYQDLYTSADLKAMKSFVSEFFVMLKSDKLFKDRIVSSCRNLDGSYSF</sequence>
<dbReference type="EMBL" id="BTPD01000010">
    <property type="protein sequence ID" value="GMQ30565.1"/>
    <property type="molecule type" value="Genomic_DNA"/>
</dbReference>
<dbReference type="Proteomes" id="UP001338309">
    <property type="component" value="Unassembled WGS sequence"/>
</dbReference>
<gene>
    <name evidence="1" type="ORF">Aconfl_32080</name>
</gene>
<accession>A0ABQ6PTJ4</accession>
<reference evidence="1 2" key="1">
    <citation type="submission" date="2023-08" db="EMBL/GenBank/DDBJ databases">
        <title>Draft genome sequence of Algoriphagus confluentis.</title>
        <authorList>
            <person name="Takatani N."/>
            <person name="Hosokawa M."/>
            <person name="Sawabe T."/>
        </authorList>
    </citation>
    <scope>NUCLEOTIDE SEQUENCE [LARGE SCALE GENOMIC DNA]</scope>
    <source>
        <strain evidence="1 2">NBRC 111222</strain>
    </source>
</reference>
<proteinExistence type="predicted"/>
<organism evidence="1 2">
    <name type="scientific">Algoriphagus confluentis</name>
    <dbReference type="NCBI Taxonomy" id="1697556"/>
    <lineage>
        <taxon>Bacteria</taxon>
        <taxon>Pseudomonadati</taxon>
        <taxon>Bacteroidota</taxon>
        <taxon>Cytophagia</taxon>
        <taxon>Cytophagales</taxon>
        <taxon>Cyclobacteriaceae</taxon>
        <taxon>Algoriphagus</taxon>
    </lineage>
</organism>
<comment type="caution">
    <text evidence="1">The sequence shown here is derived from an EMBL/GenBank/DDBJ whole genome shotgun (WGS) entry which is preliminary data.</text>
</comment>
<evidence type="ECO:0000313" key="1">
    <source>
        <dbReference type="EMBL" id="GMQ30565.1"/>
    </source>
</evidence>
<keyword evidence="2" id="KW-1185">Reference proteome</keyword>
<evidence type="ECO:0008006" key="3">
    <source>
        <dbReference type="Google" id="ProtNLM"/>
    </source>
</evidence>
<protein>
    <recommendedName>
        <fullName evidence="3">CotH protein</fullName>
    </recommendedName>
</protein>